<gene>
    <name evidence="4" type="ORF">ABE65_015285</name>
</gene>
<dbReference type="NCBIfam" id="NF005803">
    <property type="entry name" value="PRK07658.1"/>
    <property type="match status" value="1"/>
</dbReference>
<dbReference type="GO" id="GO:0006635">
    <property type="term" value="P:fatty acid beta-oxidation"/>
    <property type="evidence" value="ECO:0007669"/>
    <property type="project" value="TreeGrafter"/>
</dbReference>
<evidence type="ECO:0000256" key="3">
    <source>
        <dbReference type="RuleBase" id="RU003707"/>
    </source>
</evidence>
<dbReference type="InterPro" id="IPR018376">
    <property type="entry name" value="Enoyl-CoA_hyd/isom_CS"/>
</dbReference>
<dbReference type="InterPro" id="IPR001753">
    <property type="entry name" value="Enoyl-CoA_hydra/iso"/>
</dbReference>
<dbReference type="RefSeq" id="WP_066400240.1">
    <property type="nucleotide sequence ID" value="NZ_CP015378.1"/>
</dbReference>
<organism evidence="4 5">
    <name type="scientific">Fictibacillus phosphorivorans</name>
    <dbReference type="NCBI Taxonomy" id="1221500"/>
    <lineage>
        <taxon>Bacteria</taxon>
        <taxon>Bacillati</taxon>
        <taxon>Bacillota</taxon>
        <taxon>Bacilli</taxon>
        <taxon>Bacillales</taxon>
        <taxon>Fictibacillaceae</taxon>
        <taxon>Fictibacillus</taxon>
    </lineage>
</organism>
<dbReference type="STRING" id="1221500.ABE65_015285"/>
<reference evidence="4 5" key="1">
    <citation type="submission" date="2016-04" db="EMBL/GenBank/DDBJ databases">
        <title>Complete genome sequence of Fictibacillus phosphorivorans G25-29, a strain toxic to nematodes.</title>
        <authorList>
            <person name="Zheng Z."/>
        </authorList>
    </citation>
    <scope>NUCLEOTIDE SEQUENCE [LARGE SCALE GENOMIC DNA]</scope>
    <source>
        <strain evidence="4 5">G25-29</strain>
    </source>
</reference>
<dbReference type="Gene3D" id="3.90.226.10">
    <property type="entry name" value="2-enoyl-CoA Hydratase, Chain A, domain 1"/>
    <property type="match status" value="1"/>
</dbReference>
<dbReference type="CDD" id="cd06558">
    <property type="entry name" value="crotonase-like"/>
    <property type="match status" value="1"/>
</dbReference>
<protein>
    <submittedName>
        <fullName evidence="4">Enoyl-CoA hydratase</fullName>
    </submittedName>
</protein>
<dbReference type="Proteomes" id="UP000076623">
    <property type="component" value="Chromosome"/>
</dbReference>
<dbReference type="OrthoDB" id="9775794at2"/>
<dbReference type="PROSITE" id="PS00166">
    <property type="entry name" value="ENOYL_COA_HYDRATASE"/>
    <property type="match status" value="1"/>
</dbReference>
<dbReference type="Pfam" id="PF00378">
    <property type="entry name" value="ECH_1"/>
    <property type="match status" value="1"/>
</dbReference>
<dbReference type="EMBL" id="CP015378">
    <property type="protein sequence ID" value="ANC79422.1"/>
    <property type="molecule type" value="Genomic_DNA"/>
</dbReference>
<evidence type="ECO:0000256" key="1">
    <source>
        <dbReference type="ARBA" id="ARBA00005254"/>
    </source>
</evidence>
<proteinExistence type="inferred from homology"/>
<accession>A0A160IT93</accession>
<sequence>MEFLQIEKQNKVATIKLNRAPANALSTGVIEEIDKALDQIENDNSVKAIVMLGEGRFFSAGADIKEFTEVPDEKGFAELGKKGQDVFNRIEQFSKPVIAAIHGAALGGGLELAMSCHIRLVADDAKLGLPELTLGLVPGFAGTQRLPQLVGVPKACEMLLSSKPISGKDAVTFGLANNSYPVEELFEKAYKMAGEFAMKSAVSVKYTLELLHYARNGLYEKGAEKEQELFGKAFKSFDGQEGISAFIEKRKPEFQDR</sequence>
<dbReference type="FunFam" id="3.90.226.10:FF:000009">
    <property type="entry name" value="Carnitinyl-CoA dehydratase"/>
    <property type="match status" value="1"/>
</dbReference>
<comment type="similarity">
    <text evidence="1 3">Belongs to the enoyl-CoA hydratase/isomerase family.</text>
</comment>
<evidence type="ECO:0000313" key="4">
    <source>
        <dbReference type="EMBL" id="ANC79422.1"/>
    </source>
</evidence>
<dbReference type="PANTHER" id="PTHR11941:SF175">
    <property type="entry name" value="ENOYL-COA HYDRATASE-RELATED"/>
    <property type="match status" value="1"/>
</dbReference>
<evidence type="ECO:0000256" key="2">
    <source>
        <dbReference type="ARBA" id="ARBA00023239"/>
    </source>
</evidence>
<evidence type="ECO:0000313" key="5">
    <source>
        <dbReference type="Proteomes" id="UP000076623"/>
    </source>
</evidence>
<keyword evidence="2" id="KW-0456">Lyase</keyword>
<dbReference type="GO" id="GO:0016829">
    <property type="term" value="F:lyase activity"/>
    <property type="evidence" value="ECO:0007669"/>
    <property type="project" value="UniProtKB-KW"/>
</dbReference>
<dbReference type="SUPFAM" id="SSF52096">
    <property type="entry name" value="ClpP/crotonase"/>
    <property type="match status" value="1"/>
</dbReference>
<dbReference type="PANTHER" id="PTHR11941">
    <property type="entry name" value="ENOYL-COA HYDRATASE-RELATED"/>
    <property type="match status" value="1"/>
</dbReference>
<name>A0A160IT93_9BACL</name>
<keyword evidence="5" id="KW-1185">Reference proteome</keyword>
<dbReference type="KEGG" id="fpn:ABE65_015285"/>
<dbReference type="InterPro" id="IPR029045">
    <property type="entry name" value="ClpP/crotonase-like_dom_sf"/>
</dbReference>
<dbReference type="AlphaFoldDB" id="A0A160IT93"/>